<dbReference type="PANTHER" id="PTHR40036">
    <property type="entry name" value="MACROCIN O-METHYLTRANSFERASE"/>
    <property type="match status" value="1"/>
</dbReference>
<dbReference type="InterPro" id="IPR008884">
    <property type="entry name" value="TylF_MeTrfase"/>
</dbReference>
<dbReference type="Pfam" id="PF05711">
    <property type="entry name" value="TylF"/>
    <property type="match status" value="1"/>
</dbReference>
<name>A0A508T4K6_9BRAD</name>
<evidence type="ECO:0000313" key="2">
    <source>
        <dbReference type="Proteomes" id="UP000328092"/>
    </source>
</evidence>
<gene>
    <name evidence="1" type="ORF">CI1B_29980</name>
</gene>
<comment type="caution">
    <text evidence="1">The sequence shown here is derived from an EMBL/GenBank/DDBJ whole genome shotgun (WGS) entry which is preliminary data.</text>
</comment>
<dbReference type="RefSeq" id="WP_430650022.1">
    <property type="nucleotide sequence ID" value="NZ_CAADFC020000011.1"/>
</dbReference>
<dbReference type="Gene3D" id="3.40.50.150">
    <property type="entry name" value="Vaccinia Virus protein VP39"/>
    <property type="match status" value="1"/>
</dbReference>
<sequence>MLCFFADHGEFRFDALSGLFDETIPVFAQRELPVAFIHVDCDIYSSTRSLFTGLKSQIRPGCVIVFDEYFNYVGFEKHERFSFRRIHP</sequence>
<dbReference type="PANTHER" id="PTHR40036:SF1">
    <property type="entry name" value="MACROCIN O-METHYLTRANSFERASE"/>
    <property type="match status" value="1"/>
</dbReference>
<dbReference type="Proteomes" id="UP000328092">
    <property type="component" value="Unassembled WGS sequence"/>
</dbReference>
<dbReference type="AlphaFoldDB" id="A0A508T4K6"/>
<evidence type="ECO:0000313" key="1">
    <source>
        <dbReference type="EMBL" id="VIO70345.1"/>
    </source>
</evidence>
<dbReference type="EMBL" id="CAADFC020000011">
    <property type="protein sequence ID" value="VIO70345.1"/>
    <property type="molecule type" value="Genomic_DNA"/>
</dbReference>
<keyword evidence="2" id="KW-1185">Reference proteome</keyword>
<proteinExistence type="predicted"/>
<dbReference type="InterPro" id="IPR029063">
    <property type="entry name" value="SAM-dependent_MTases_sf"/>
</dbReference>
<reference evidence="1" key="1">
    <citation type="submission" date="2019-02" db="EMBL/GenBank/DDBJ databases">
        <authorList>
            <person name="Pothier F.J."/>
        </authorList>
    </citation>
    <scope>NUCLEOTIDE SEQUENCE</scope>
    <source>
        <strain evidence="1">CI-1B</strain>
    </source>
</reference>
<organism evidence="1 2">
    <name type="scientific">Bradyrhizobium ivorense</name>
    <dbReference type="NCBI Taxonomy" id="2511166"/>
    <lineage>
        <taxon>Bacteria</taxon>
        <taxon>Pseudomonadati</taxon>
        <taxon>Pseudomonadota</taxon>
        <taxon>Alphaproteobacteria</taxon>
        <taxon>Hyphomicrobiales</taxon>
        <taxon>Nitrobacteraceae</taxon>
        <taxon>Bradyrhizobium</taxon>
    </lineage>
</organism>
<protein>
    <submittedName>
        <fullName evidence="1">Uncharacterized protein</fullName>
    </submittedName>
</protein>
<accession>A0A508T4K6</accession>